<dbReference type="EMBL" id="BIFQ01000002">
    <property type="protein sequence ID" value="GCE08786.1"/>
    <property type="molecule type" value="Genomic_DNA"/>
</dbReference>
<keyword evidence="3" id="KW-1185">Reference proteome</keyword>
<proteinExistence type="predicted"/>
<dbReference type="Proteomes" id="UP000287224">
    <property type="component" value="Unassembled WGS sequence"/>
</dbReference>
<protein>
    <recommendedName>
        <fullName evidence="1">NAD-dependent epimerase/dehydratase domain-containing protein</fullName>
    </recommendedName>
</protein>
<evidence type="ECO:0000259" key="1">
    <source>
        <dbReference type="Pfam" id="PF01370"/>
    </source>
</evidence>
<name>A0A401ZPU8_9CHLR</name>
<dbReference type="PANTHER" id="PTHR43245">
    <property type="entry name" value="BIFUNCTIONAL POLYMYXIN RESISTANCE PROTEIN ARNA"/>
    <property type="match status" value="1"/>
</dbReference>
<feature type="domain" description="NAD-dependent epimerase/dehydratase" evidence="1">
    <location>
        <begin position="83"/>
        <end position="220"/>
    </location>
</feature>
<reference evidence="3" key="1">
    <citation type="submission" date="2018-12" db="EMBL/GenBank/DDBJ databases">
        <title>Tengunoibacter tsumagoiensis gen. nov., sp. nov., Dictyobacter kobayashii sp. nov., D. alpinus sp. nov., and D. joshuensis sp. nov. and description of Dictyobacteraceae fam. nov. within the order Ktedonobacterales isolated from Tengu-no-mugimeshi.</title>
        <authorList>
            <person name="Wang C.M."/>
            <person name="Zheng Y."/>
            <person name="Sakai Y."/>
            <person name="Toyoda A."/>
            <person name="Minakuchi Y."/>
            <person name="Abe K."/>
            <person name="Yokota A."/>
            <person name="Yabe S."/>
        </authorList>
    </citation>
    <scope>NUCLEOTIDE SEQUENCE [LARGE SCALE GENOMIC DNA]</scope>
    <source>
        <strain evidence="3">S-27</strain>
    </source>
</reference>
<evidence type="ECO:0000313" key="2">
    <source>
        <dbReference type="EMBL" id="GCE08786.1"/>
    </source>
</evidence>
<dbReference type="Pfam" id="PF01370">
    <property type="entry name" value="Epimerase"/>
    <property type="match status" value="1"/>
</dbReference>
<dbReference type="InterPro" id="IPR050177">
    <property type="entry name" value="Lipid_A_modif_metabolic_enz"/>
</dbReference>
<dbReference type="RefSeq" id="WP_126601273.1">
    <property type="nucleotide sequence ID" value="NZ_BIFQ01000002.1"/>
</dbReference>
<dbReference type="InterPro" id="IPR001509">
    <property type="entry name" value="Epimerase_deHydtase"/>
</dbReference>
<dbReference type="SUPFAM" id="SSF51735">
    <property type="entry name" value="NAD(P)-binding Rossmann-fold domains"/>
    <property type="match status" value="1"/>
</dbReference>
<sequence>MKFLLLGGTVFLGRALVDSALAAGHEVTLFNRGTHPDVEYPGVEQLHGDRTRDLSLLEGREWDAAIDTSGYHPDVVRASTRLLAANVKHYTFVSSKSVYADFSQPGVDESSPVATVTDEQLASTEQMQPPYGELYGPLKALCEQAAEEEMPGRVLNVRSGLLVGPYDGTDRFTYWPVRVARGGEVLAPGRPDKMIQFIDVRDMADWIVRMVEAGQTGTYNANGPVGQLTMRQFLEQCKAVIGSDATFTWVDDAFLNEHKVGMWMELPLWIPDSEADMAGFMLASVDRARAAGLTYRPLAVTIKDTLAWNQTRPVGPRRAGMDPKREAQLLELWHQPPSA</sequence>
<organism evidence="2 3">
    <name type="scientific">Dictyobacter aurantiacus</name>
    <dbReference type="NCBI Taxonomy" id="1936993"/>
    <lineage>
        <taxon>Bacteria</taxon>
        <taxon>Bacillati</taxon>
        <taxon>Chloroflexota</taxon>
        <taxon>Ktedonobacteria</taxon>
        <taxon>Ktedonobacterales</taxon>
        <taxon>Dictyobacteraceae</taxon>
        <taxon>Dictyobacter</taxon>
    </lineage>
</organism>
<accession>A0A401ZPU8</accession>
<gene>
    <name evidence="2" type="ORF">KDAU_61150</name>
</gene>
<dbReference type="Gene3D" id="3.40.50.720">
    <property type="entry name" value="NAD(P)-binding Rossmann-like Domain"/>
    <property type="match status" value="1"/>
</dbReference>
<comment type="caution">
    <text evidence="2">The sequence shown here is derived from an EMBL/GenBank/DDBJ whole genome shotgun (WGS) entry which is preliminary data.</text>
</comment>
<dbReference type="OrthoDB" id="9809586at2"/>
<dbReference type="PANTHER" id="PTHR43245:SF13">
    <property type="entry name" value="UDP-D-APIOSE_UDP-D-XYLOSE SYNTHASE 2"/>
    <property type="match status" value="1"/>
</dbReference>
<evidence type="ECO:0000313" key="3">
    <source>
        <dbReference type="Proteomes" id="UP000287224"/>
    </source>
</evidence>
<dbReference type="AlphaFoldDB" id="A0A401ZPU8"/>
<dbReference type="InterPro" id="IPR036291">
    <property type="entry name" value="NAD(P)-bd_dom_sf"/>
</dbReference>